<protein>
    <submittedName>
        <fullName evidence="3">Diguanylate cyclase</fullName>
    </submittedName>
</protein>
<dbReference type="OrthoDB" id="23692at2"/>
<organism evidence="3 4">
    <name type="scientific">Leucobacter chromiiresistens</name>
    <dbReference type="NCBI Taxonomy" id="1079994"/>
    <lineage>
        <taxon>Bacteria</taxon>
        <taxon>Bacillati</taxon>
        <taxon>Actinomycetota</taxon>
        <taxon>Actinomycetes</taxon>
        <taxon>Micrococcales</taxon>
        <taxon>Microbacteriaceae</taxon>
        <taxon>Leucobacter</taxon>
    </lineage>
</organism>
<dbReference type="RefSeq" id="WP_058593777.1">
    <property type="nucleotide sequence ID" value="NZ_LDRK01000030.1"/>
</dbReference>
<dbReference type="GO" id="GO:0052621">
    <property type="term" value="F:diguanylate cyclase activity"/>
    <property type="evidence" value="ECO:0007669"/>
    <property type="project" value="TreeGrafter"/>
</dbReference>
<dbReference type="Pfam" id="PF00990">
    <property type="entry name" value="GGDEF"/>
    <property type="match status" value="1"/>
</dbReference>
<gene>
    <name evidence="3" type="ORF">NS354_06580</name>
</gene>
<dbReference type="Proteomes" id="UP000070810">
    <property type="component" value="Unassembled WGS sequence"/>
</dbReference>
<feature type="transmembrane region" description="Helical" evidence="1">
    <location>
        <begin position="145"/>
        <end position="168"/>
    </location>
</feature>
<dbReference type="InterPro" id="IPR000160">
    <property type="entry name" value="GGDEF_dom"/>
</dbReference>
<keyword evidence="4" id="KW-1185">Reference proteome</keyword>
<keyword evidence="1" id="KW-1133">Transmembrane helix</keyword>
<feature type="transmembrane region" description="Helical" evidence="1">
    <location>
        <begin position="69"/>
        <end position="89"/>
    </location>
</feature>
<dbReference type="InterPro" id="IPR043128">
    <property type="entry name" value="Rev_trsase/Diguanyl_cyclase"/>
</dbReference>
<dbReference type="NCBIfam" id="TIGR00254">
    <property type="entry name" value="GGDEF"/>
    <property type="match status" value="1"/>
</dbReference>
<proteinExistence type="predicted"/>
<dbReference type="EMBL" id="LDRK01000030">
    <property type="protein sequence ID" value="KTR86066.1"/>
    <property type="molecule type" value="Genomic_DNA"/>
</dbReference>
<dbReference type="InterPro" id="IPR029787">
    <property type="entry name" value="Nucleotide_cyclase"/>
</dbReference>
<feature type="transmembrane region" description="Helical" evidence="1">
    <location>
        <begin position="16"/>
        <end position="37"/>
    </location>
</feature>
<dbReference type="AlphaFoldDB" id="A0A147ENG6"/>
<comment type="caution">
    <text evidence="3">The sequence shown here is derived from an EMBL/GenBank/DDBJ whole genome shotgun (WGS) entry which is preliminary data.</text>
</comment>
<dbReference type="GO" id="GO:0043709">
    <property type="term" value="P:cell adhesion involved in single-species biofilm formation"/>
    <property type="evidence" value="ECO:0007669"/>
    <property type="project" value="TreeGrafter"/>
</dbReference>
<dbReference type="PROSITE" id="PS50887">
    <property type="entry name" value="GGDEF"/>
    <property type="match status" value="1"/>
</dbReference>
<keyword evidence="1" id="KW-0472">Membrane</keyword>
<dbReference type="PATRIC" id="fig|1079994.3.peg.1432"/>
<reference evidence="3 4" key="1">
    <citation type="journal article" date="2016" name="Front. Microbiol.">
        <title>Genomic Resource of Rice Seed Associated Bacteria.</title>
        <authorList>
            <person name="Midha S."/>
            <person name="Bansal K."/>
            <person name="Sharma S."/>
            <person name="Kumar N."/>
            <person name="Patil P.P."/>
            <person name="Chaudhry V."/>
            <person name="Patil P.B."/>
        </authorList>
    </citation>
    <scope>NUCLEOTIDE SEQUENCE [LARGE SCALE GENOMIC DNA]</scope>
    <source>
        <strain evidence="3 4">NS354</strain>
    </source>
</reference>
<evidence type="ECO:0000256" key="1">
    <source>
        <dbReference type="SAM" id="Phobius"/>
    </source>
</evidence>
<feature type="transmembrane region" description="Helical" evidence="1">
    <location>
        <begin position="120"/>
        <end position="139"/>
    </location>
</feature>
<dbReference type="Gene3D" id="3.30.70.270">
    <property type="match status" value="1"/>
</dbReference>
<dbReference type="PANTHER" id="PTHR45138:SF24">
    <property type="entry name" value="DIGUANYLATE CYCLASE DGCC-RELATED"/>
    <property type="match status" value="1"/>
</dbReference>
<evidence type="ECO:0000313" key="3">
    <source>
        <dbReference type="EMBL" id="KTR86066.1"/>
    </source>
</evidence>
<dbReference type="SUPFAM" id="SSF55073">
    <property type="entry name" value="Nucleotide cyclase"/>
    <property type="match status" value="1"/>
</dbReference>
<evidence type="ECO:0000259" key="2">
    <source>
        <dbReference type="PROSITE" id="PS50887"/>
    </source>
</evidence>
<feature type="domain" description="GGDEF" evidence="2">
    <location>
        <begin position="202"/>
        <end position="319"/>
    </location>
</feature>
<evidence type="ECO:0000313" key="4">
    <source>
        <dbReference type="Proteomes" id="UP000070810"/>
    </source>
</evidence>
<dbReference type="CDD" id="cd01949">
    <property type="entry name" value="GGDEF"/>
    <property type="match status" value="1"/>
</dbReference>
<name>A0A147ENG6_9MICO</name>
<dbReference type="InterPro" id="IPR050469">
    <property type="entry name" value="Diguanylate_Cyclase"/>
</dbReference>
<dbReference type="GO" id="GO:0005886">
    <property type="term" value="C:plasma membrane"/>
    <property type="evidence" value="ECO:0007669"/>
    <property type="project" value="TreeGrafter"/>
</dbReference>
<dbReference type="SMART" id="SM00267">
    <property type="entry name" value="GGDEF"/>
    <property type="match status" value="1"/>
</dbReference>
<dbReference type="PANTHER" id="PTHR45138">
    <property type="entry name" value="REGULATORY COMPONENTS OF SENSORY TRANSDUCTION SYSTEM"/>
    <property type="match status" value="1"/>
</dbReference>
<keyword evidence="1" id="KW-0812">Transmembrane</keyword>
<feature type="transmembrane region" description="Helical" evidence="1">
    <location>
        <begin position="43"/>
        <end position="62"/>
    </location>
</feature>
<accession>A0A147ENG6</accession>
<sequence length="319" mass="34722">MPSATALLRRHDAHSWYVTFAGALMSLTLVIDLVFHVNMTQPWLNWLLLAITVSGAATALVMGRRLPRWVGITAVLIFLAAQGYFLSLADDPQTVVSAMQQLPIVAFYLGWFVRPRLAGPLIALSIAVFGVVSFANPLFHAEGRIGAPVAVHGLLSLLFCYVAGNYLWRRAKRVEATDALTGALHRAPFAERAAARLQRTSAPISVLAIDFDDFKQINDARGHAAGDLALESTVSAWRTELRSGDVIGRLGGDEFAILLPDTELTEASAIAERLHASSPHPWSWGASEYTPGDDIATLLARADAALYRQKRSKQEVDRA</sequence>
<feature type="transmembrane region" description="Helical" evidence="1">
    <location>
        <begin position="95"/>
        <end position="113"/>
    </location>
</feature>
<dbReference type="GO" id="GO:1902201">
    <property type="term" value="P:negative regulation of bacterial-type flagellum-dependent cell motility"/>
    <property type="evidence" value="ECO:0007669"/>
    <property type="project" value="TreeGrafter"/>
</dbReference>